<accession>A0A418VNK5</accession>
<feature type="transmembrane region" description="Helical" evidence="6">
    <location>
        <begin position="155"/>
        <end position="174"/>
    </location>
</feature>
<comment type="caution">
    <text evidence="7">The sequence shown here is derived from an EMBL/GenBank/DDBJ whole genome shotgun (WGS) entry which is preliminary data.</text>
</comment>
<protein>
    <submittedName>
        <fullName evidence="7">Branched-chain amino acid ABC transporter permease</fullName>
    </submittedName>
</protein>
<feature type="transmembrane region" description="Helical" evidence="6">
    <location>
        <begin position="33"/>
        <end position="51"/>
    </location>
</feature>
<proteinExistence type="predicted"/>
<feature type="transmembrane region" description="Helical" evidence="6">
    <location>
        <begin position="204"/>
        <end position="225"/>
    </location>
</feature>
<dbReference type="CDD" id="cd06581">
    <property type="entry name" value="TM_PBP1_LivM_like"/>
    <property type="match status" value="1"/>
</dbReference>
<feature type="transmembrane region" description="Helical" evidence="6">
    <location>
        <begin position="109"/>
        <end position="135"/>
    </location>
</feature>
<evidence type="ECO:0000256" key="4">
    <source>
        <dbReference type="ARBA" id="ARBA00022989"/>
    </source>
</evidence>
<dbReference type="InterPro" id="IPR043428">
    <property type="entry name" value="LivM-like"/>
</dbReference>
<comment type="subcellular location">
    <subcellularLocation>
        <location evidence="1">Cell membrane</location>
        <topology evidence="1">Multi-pass membrane protein</topology>
    </subcellularLocation>
</comment>
<dbReference type="InterPro" id="IPR001851">
    <property type="entry name" value="ABC_transp_permease"/>
</dbReference>
<sequence length="317" mass="32960">MSLRLMLWVIAVALFFIAPHVLAEFHLFELCLIAGTSLAVLGLVVVTGMAGQISLAQSAFVALGGYGASILATSWGVPLWAGIPLVAIVVAAFGFVLGQMTLRVAGHYLALATLAVTAIVQLALVHGDALTGGAAGMAVPPFEIFGRTLGSGRELYYVILPVTALFILITQNLATSRFGRALTAIRQSETAAQAMGLDVLRYKAAAFAASAFLGAVAGGLLAPLSSYLDPAQFGITYAVYFLAIAVVGGMLSPVGAVIGSAVFVLLPNYLQAFQSYLGLVFALLLLGFIVLRPNGLASLPWLRQISTALQGAVRPRP</sequence>
<dbReference type="Pfam" id="PF02653">
    <property type="entry name" value="BPD_transp_2"/>
    <property type="match status" value="1"/>
</dbReference>
<evidence type="ECO:0000256" key="1">
    <source>
        <dbReference type="ARBA" id="ARBA00004651"/>
    </source>
</evidence>
<dbReference type="GO" id="GO:0015658">
    <property type="term" value="F:branched-chain amino acid transmembrane transporter activity"/>
    <property type="evidence" value="ECO:0007669"/>
    <property type="project" value="InterPro"/>
</dbReference>
<feature type="transmembrane region" description="Helical" evidence="6">
    <location>
        <begin position="237"/>
        <end position="266"/>
    </location>
</feature>
<dbReference type="GO" id="GO:0005886">
    <property type="term" value="C:plasma membrane"/>
    <property type="evidence" value="ECO:0007669"/>
    <property type="project" value="UniProtKB-SubCell"/>
</dbReference>
<evidence type="ECO:0000256" key="6">
    <source>
        <dbReference type="SAM" id="Phobius"/>
    </source>
</evidence>
<dbReference type="RefSeq" id="WP_119854961.1">
    <property type="nucleotide sequence ID" value="NZ_QYYD01000002.1"/>
</dbReference>
<dbReference type="EMBL" id="QYYD01000002">
    <property type="protein sequence ID" value="RJF77793.1"/>
    <property type="molecule type" value="Genomic_DNA"/>
</dbReference>
<dbReference type="OrthoDB" id="9804361at2"/>
<keyword evidence="2" id="KW-1003">Cell membrane</keyword>
<evidence type="ECO:0000256" key="5">
    <source>
        <dbReference type="ARBA" id="ARBA00023136"/>
    </source>
</evidence>
<evidence type="ECO:0000313" key="7">
    <source>
        <dbReference type="EMBL" id="RJF77793.1"/>
    </source>
</evidence>
<reference evidence="7 8" key="1">
    <citation type="submission" date="2018-09" db="EMBL/GenBank/DDBJ databases">
        <title>Draft genome sequence of Rhodopseudomonas palustris 2.1.18.</title>
        <authorList>
            <person name="Robertson S.L."/>
            <person name="Meyer T.E."/>
            <person name="Kyndt J.A."/>
        </authorList>
    </citation>
    <scope>NUCLEOTIDE SEQUENCE [LARGE SCALE GENOMIC DNA]</scope>
    <source>
        <strain evidence="7 8">2.1.18</strain>
    </source>
</reference>
<feature type="transmembrane region" description="Helical" evidence="6">
    <location>
        <begin position="83"/>
        <end position="102"/>
    </location>
</feature>
<keyword evidence="3 6" id="KW-0812">Transmembrane</keyword>
<feature type="transmembrane region" description="Helical" evidence="6">
    <location>
        <begin position="273"/>
        <end position="291"/>
    </location>
</feature>
<keyword evidence="4 6" id="KW-1133">Transmembrane helix</keyword>
<gene>
    <name evidence="7" type="ORF">D4Q52_02485</name>
</gene>
<organism evidence="7 8">
    <name type="scientific">Rhodopseudomonas palustris</name>
    <dbReference type="NCBI Taxonomy" id="1076"/>
    <lineage>
        <taxon>Bacteria</taxon>
        <taxon>Pseudomonadati</taxon>
        <taxon>Pseudomonadota</taxon>
        <taxon>Alphaproteobacteria</taxon>
        <taxon>Hyphomicrobiales</taxon>
        <taxon>Nitrobacteraceae</taxon>
        <taxon>Rhodopseudomonas</taxon>
    </lineage>
</organism>
<keyword evidence="5 6" id="KW-0472">Membrane</keyword>
<name>A0A418VNK5_RHOPL</name>
<dbReference type="PANTHER" id="PTHR30482">
    <property type="entry name" value="HIGH-AFFINITY BRANCHED-CHAIN AMINO ACID TRANSPORT SYSTEM PERMEASE"/>
    <property type="match status" value="1"/>
</dbReference>
<evidence type="ECO:0000313" key="8">
    <source>
        <dbReference type="Proteomes" id="UP000285523"/>
    </source>
</evidence>
<dbReference type="Proteomes" id="UP000285523">
    <property type="component" value="Unassembled WGS sequence"/>
</dbReference>
<evidence type="ECO:0000256" key="3">
    <source>
        <dbReference type="ARBA" id="ARBA00022692"/>
    </source>
</evidence>
<dbReference type="PANTHER" id="PTHR30482:SF10">
    <property type="entry name" value="HIGH-AFFINITY BRANCHED-CHAIN AMINO ACID TRANSPORT PROTEIN BRAE"/>
    <property type="match status" value="1"/>
</dbReference>
<dbReference type="AlphaFoldDB" id="A0A418VNK5"/>
<evidence type="ECO:0000256" key="2">
    <source>
        <dbReference type="ARBA" id="ARBA00022475"/>
    </source>
</evidence>